<dbReference type="AlphaFoldDB" id="E1R8B9"/>
<evidence type="ECO:0000313" key="2">
    <source>
        <dbReference type="Proteomes" id="UP000002318"/>
    </source>
</evidence>
<dbReference type="EMBL" id="CP002116">
    <property type="protein sequence ID" value="ADK79263.1"/>
    <property type="molecule type" value="Genomic_DNA"/>
</dbReference>
<dbReference type="SUPFAM" id="SSF48371">
    <property type="entry name" value="ARM repeat"/>
    <property type="match status" value="1"/>
</dbReference>
<sequence>MEGNVVEFVRNELALHGDDSVRESGKRFFKEETKSYGVKTSVVTKIAKSGFRELKGLDKNTILALCEELWKSGYMEESFIACHWAYALRETFIPDDFVIFEGWVEHYVSNWASCDTLCNHTVGAFVEMYPEYIENLKRWAKSEGRWMRRAAAVSLIIPARSGLFLEDIFEIADTLLLDQDDLVQKGYGWMLKAASQAHQREVYDYVMSKKAMMPRTSLRYAIEKMPKELRVKAMAKQ</sequence>
<dbReference type="KEGG" id="ssm:Spirs_0103"/>
<dbReference type="InterPro" id="IPR014825">
    <property type="entry name" value="DNA_alkylation"/>
</dbReference>
<accession>E1R8B9</accession>
<dbReference type="Pfam" id="PF08713">
    <property type="entry name" value="DNA_alkylation"/>
    <property type="match status" value="1"/>
</dbReference>
<reference evidence="1 2" key="1">
    <citation type="journal article" date="2010" name="Stand. Genomic Sci.">
        <title>Complete genome sequence of Spirochaeta smaragdinae type strain (SEBR 4228).</title>
        <authorList>
            <person name="Mavromatis K."/>
            <person name="Yasawong M."/>
            <person name="Chertkov O."/>
            <person name="Lapidus A."/>
            <person name="Lucas S."/>
            <person name="Nolan M."/>
            <person name="Del Rio T.G."/>
            <person name="Tice H."/>
            <person name="Cheng J.F."/>
            <person name="Pitluck S."/>
            <person name="Liolios K."/>
            <person name="Ivanova N."/>
            <person name="Tapia R."/>
            <person name="Han C."/>
            <person name="Bruce D."/>
            <person name="Goodwin L."/>
            <person name="Pati A."/>
            <person name="Chen A."/>
            <person name="Palaniappan K."/>
            <person name="Land M."/>
            <person name="Hauser L."/>
            <person name="Chang Y.J."/>
            <person name="Jeffries C.D."/>
            <person name="Detter J.C."/>
            <person name="Rohde M."/>
            <person name="Brambilla E."/>
            <person name="Spring S."/>
            <person name="Goker M."/>
            <person name="Sikorski J."/>
            <person name="Woyke T."/>
            <person name="Bristow J."/>
            <person name="Eisen J.A."/>
            <person name="Markowitz V."/>
            <person name="Hugenholtz P."/>
            <person name="Klenk H.P."/>
            <person name="Kyrpides N.C."/>
        </authorList>
    </citation>
    <scope>NUCLEOTIDE SEQUENCE [LARGE SCALE GENOMIC DNA]</scope>
    <source>
        <strain evidence="2">DSM 11293 / JCM 15392 / SEBR 4228</strain>
    </source>
</reference>
<name>E1R8B9_SEDSS</name>
<dbReference type="InterPro" id="IPR016024">
    <property type="entry name" value="ARM-type_fold"/>
</dbReference>
<organism evidence="1 2">
    <name type="scientific">Sediminispirochaeta smaragdinae (strain DSM 11293 / JCM 15392 / SEBR 4228)</name>
    <name type="common">Spirochaeta smaragdinae</name>
    <dbReference type="NCBI Taxonomy" id="573413"/>
    <lineage>
        <taxon>Bacteria</taxon>
        <taxon>Pseudomonadati</taxon>
        <taxon>Spirochaetota</taxon>
        <taxon>Spirochaetia</taxon>
        <taxon>Spirochaetales</taxon>
        <taxon>Spirochaetaceae</taxon>
        <taxon>Sediminispirochaeta</taxon>
    </lineage>
</organism>
<evidence type="ECO:0000313" key="1">
    <source>
        <dbReference type="EMBL" id="ADK79263.1"/>
    </source>
</evidence>
<dbReference type="HOGENOM" id="CLU_079880_2_0_12"/>
<gene>
    <name evidence="1" type="ordered locus">Spirs_0103</name>
</gene>
<protein>
    <submittedName>
        <fullName evidence="1">DNA alkylation repair enzyme</fullName>
    </submittedName>
</protein>
<keyword evidence="2" id="KW-1185">Reference proteome</keyword>
<dbReference type="PANTHER" id="PTHR34070:SF1">
    <property type="entry name" value="DNA ALKYLATION REPAIR PROTEIN"/>
    <property type="match status" value="1"/>
</dbReference>
<dbReference type="Proteomes" id="UP000002318">
    <property type="component" value="Chromosome"/>
</dbReference>
<dbReference type="RefSeq" id="WP_013252727.1">
    <property type="nucleotide sequence ID" value="NC_014364.1"/>
</dbReference>
<dbReference type="PANTHER" id="PTHR34070">
    <property type="entry name" value="ARMADILLO-TYPE FOLD"/>
    <property type="match status" value="1"/>
</dbReference>
<dbReference type="Gene3D" id="1.25.10.90">
    <property type="match status" value="1"/>
</dbReference>
<dbReference type="STRING" id="573413.Spirs_0103"/>
<dbReference type="eggNOG" id="COG4912">
    <property type="taxonomic scope" value="Bacteria"/>
</dbReference>
<dbReference type="OrthoDB" id="9784740at2"/>
<dbReference type="CDD" id="cd06561">
    <property type="entry name" value="AlkD_like"/>
    <property type="match status" value="1"/>
</dbReference>
<proteinExistence type="predicted"/>